<keyword evidence="3" id="KW-1185">Reference proteome</keyword>
<feature type="compositionally biased region" description="Polar residues" evidence="1">
    <location>
        <begin position="64"/>
        <end position="75"/>
    </location>
</feature>
<accession>A0A8J5TIG7</accession>
<dbReference type="Proteomes" id="UP000729402">
    <property type="component" value="Unassembled WGS sequence"/>
</dbReference>
<comment type="caution">
    <text evidence="2">The sequence shown here is derived from an EMBL/GenBank/DDBJ whole genome shotgun (WGS) entry which is preliminary data.</text>
</comment>
<gene>
    <name evidence="2" type="ORF">GUJ93_ZPchr0010g10742</name>
</gene>
<name>A0A8J5TIG7_ZIZPA</name>
<sequence>MDGWKDPNGGVDSTISGFMAELFAPLDACLGDGGSKAGFEKRGLSVSVGTPPPPREGHSPQPMTPSFSENSSSGRASLAERLQARAEFSFSKLCVPCAPPAAAAAAGRSLPLELRRLMWPSLLA</sequence>
<proteinExistence type="predicted"/>
<organism evidence="2 3">
    <name type="scientific">Zizania palustris</name>
    <name type="common">Northern wild rice</name>
    <dbReference type="NCBI Taxonomy" id="103762"/>
    <lineage>
        <taxon>Eukaryota</taxon>
        <taxon>Viridiplantae</taxon>
        <taxon>Streptophyta</taxon>
        <taxon>Embryophyta</taxon>
        <taxon>Tracheophyta</taxon>
        <taxon>Spermatophyta</taxon>
        <taxon>Magnoliopsida</taxon>
        <taxon>Liliopsida</taxon>
        <taxon>Poales</taxon>
        <taxon>Poaceae</taxon>
        <taxon>BOP clade</taxon>
        <taxon>Oryzoideae</taxon>
        <taxon>Oryzeae</taxon>
        <taxon>Zizaniinae</taxon>
        <taxon>Zizania</taxon>
    </lineage>
</organism>
<feature type="region of interest" description="Disordered" evidence="1">
    <location>
        <begin position="40"/>
        <end position="78"/>
    </location>
</feature>
<reference evidence="2" key="1">
    <citation type="journal article" date="2021" name="bioRxiv">
        <title>Whole Genome Assembly and Annotation of Northern Wild Rice, Zizania palustris L., Supports a Whole Genome Duplication in the Zizania Genus.</title>
        <authorList>
            <person name="Haas M."/>
            <person name="Kono T."/>
            <person name="Macchietto M."/>
            <person name="Millas R."/>
            <person name="McGilp L."/>
            <person name="Shao M."/>
            <person name="Duquette J."/>
            <person name="Hirsch C.N."/>
            <person name="Kimball J."/>
        </authorList>
    </citation>
    <scope>NUCLEOTIDE SEQUENCE</scope>
    <source>
        <tissue evidence="2">Fresh leaf tissue</tissue>
    </source>
</reference>
<reference evidence="2" key="2">
    <citation type="submission" date="2021-02" db="EMBL/GenBank/DDBJ databases">
        <authorList>
            <person name="Kimball J.A."/>
            <person name="Haas M.W."/>
            <person name="Macchietto M."/>
            <person name="Kono T."/>
            <person name="Duquette J."/>
            <person name="Shao M."/>
        </authorList>
    </citation>
    <scope>NUCLEOTIDE SEQUENCE</scope>
    <source>
        <tissue evidence="2">Fresh leaf tissue</tissue>
    </source>
</reference>
<evidence type="ECO:0000256" key="1">
    <source>
        <dbReference type="SAM" id="MobiDB-lite"/>
    </source>
</evidence>
<evidence type="ECO:0000313" key="3">
    <source>
        <dbReference type="Proteomes" id="UP000729402"/>
    </source>
</evidence>
<evidence type="ECO:0000313" key="2">
    <source>
        <dbReference type="EMBL" id="KAG8084024.1"/>
    </source>
</evidence>
<dbReference type="AlphaFoldDB" id="A0A8J5TIG7"/>
<dbReference type="EMBL" id="JAAALK010000082">
    <property type="protein sequence ID" value="KAG8084024.1"/>
    <property type="molecule type" value="Genomic_DNA"/>
</dbReference>
<protein>
    <submittedName>
        <fullName evidence="2">Uncharacterized protein</fullName>
    </submittedName>
</protein>